<dbReference type="AlphaFoldDB" id="A0A368G641"/>
<reference evidence="2 3" key="1">
    <citation type="submission" date="2014-10" db="EMBL/GenBank/DDBJ databases">
        <title>Draft genome of the hookworm Ancylostoma caninum.</title>
        <authorList>
            <person name="Mitreva M."/>
        </authorList>
    </citation>
    <scope>NUCLEOTIDE SEQUENCE [LARGE SCALE GENOMIC DNA]</scope>
    <source>
        <strain evidence="2 3">Baltimore</strain>
    </source>
</reference>
<evidence type="ECO:0000259" key="1">
    <source>
        <dbReference type="Pfam" id="PF13889"/>
    </source>
</evidence>
<name>A0A368G641_ANCCA</name>
<organism evidence="2 3">
    <name type="scientific">Ancylostoma caninum</name>
    <name type="common">Dog hookworm</name>
    <dbReference type="NCBI Taxonomy" id="29170"/>
    <lineage>
        <taxon>Eukaryota</taxon>
        <taxon>Metazoa</taxon>
        <taxon>Ecdysozoa</taxon>
        <taxon>Nematoda</taxon>
        <taxon>Chromadorea</taxon>
        <taxon>Rhabditida</taxon>
        <taxon>Rhabditina</taxon>
        <taxon>Rhabditomorpha</taxon>
        <taxon>Strongyloidea</taxon>
        <taxon>Ancylostomatidae</taxon>
        <taxon>Ancylostomatinae</taxon>
        <taxon>Ancylostoma</taxon>
    </lineage>
</organism>
<dbReference type="STRING" id="29170.A0A368G641"/>
<gene>
    <name evidence="2" type="ORF">ANCCAN_14166</name>
</gene>
<protein>
    <recommendedName>
        <fullName evidence="1">Atos-like C-terminal domain-containing protein</fullName>
    </recommendedName>
</protein>
<dbReference type="Proteomes" id="UP000252519">
    <property type="component" value="Unassembled WGS sequence"/>
</dbReference>
<comment type="caution">
    <text evidence="2">The sequence shown here is derived from an EMBL/GenBank/DDBJ whole genome shotgun (WGS) entry which is preliminary data.</text>
</comment>
<accession>A0A368G641</accession>
<proteinExistence type="predicted"/>
<keyword evidence="3" id="KW-1185">Reference proteome</keyword>
<dbReference type="OrthoDB" id="8625101at2759"/>
<feature type="domain" description="Atos-like C-terminal" evidence="1">
    <location>
        <begin position="9"/>
        <end position="74"/>
    </location>
</feature>
<dbReference type="InterPro" id="IPR033473">
    <property type="entry name" value="Atos-like_C"/>
</dbReference>
<evidence type="ECO:0000313" key="2">
    <source>
        <dbReference type="EMBL" id="RCN39896.1"/>
    </source>
</evidence>
<dbReference type="Pfam" id="PF13889">
    <property type="entry name" value="Chromosome_seg"/>
    <property type="match status" value="1"/>
</dbReference>
<evidence type="ECO:0000313" key="3">
    <source>
        <dbReference type="Proteomes" id="UP000252519"/>
    </source>
</evidence>
<dbReference type="EMBL" id="JOJR01000314">
    <property type="protein sequence ID" value="RCN39896.1"/>
    <property type="molecule type" value="Genomic_DNA"/>
</dbReference>
<sequence>MILDQSFCSYAFLIRLATDRRCRLYLHTDIRMLFSQNNTLDALNLELKGRVGHDSARYRLIAETELPRHPRYSPKK</sequence>